<dbReference type="GeneID" id="40236478"/>
<protein>
    <submittedName>
        <fullName evidence="1">Uncharacterized protein</fullName>
    </submittedName>
</protein>
<evidence type="ECO:0000313" key="2">
    <source>
        <dbReference type="Proteomes" id="UP000262103"/>
    </source>
</evidence>
<dbReference type="InterPro" id="IPR055602">
    <property type="entry name" value="DUF7178"/>
</dbReference>
<keyword evidence="2" id="KW-1185">Reference proteome</keyword>
<organism evidence="1 2">
    <name type="scientific">Salinibacter phage SRUTV-1</name>
    <dbReference type="NCBI Taxonomy" id="2684227"/>
    <lineage>
        <taxon>Viruses</taxon>
        <taxon>Duplodnaviria</taxon>
        <taxon>Heunggongvirae</taxon>
        <taxon>Uroviricota</taxon>
        <taxon>Caudoviricetes</taxon>
        <taxon>Kairosalinivirus</taxon>
        <taxon>Kairosalinivirus SRUTV1</taxon>
    </lineage>
</organism>
<dbReference type="RefSeq" id="YP_009639613.1">
    <property type="nucleotide sequence ID" value="NC_042353.1"/>
</dbReference>
<sequence>WDRNLSVVDGLVTAFRQDYPDRWMFEVLSRHTVYNTNAEKALKVLKAETEPSGPKVEPFAKNLKGNTDAVTIDRHMLSAVNYFELSSITDNGVRSCKRAVRMLGKLHEETPRTVQAAVWTRVRGS</sequence>
<dbReference type="Pfam" id="PF23802">
    <property type="entry name" value="DUF7178"/>
    <property type="match status" value="1"/>
</dbReference>
<evidence type="ECO:0000313" key="1">
    <source>
        <dbReference type="EMBL" id="ATU47035.1"/>
    </source>
</evidence>
<accession>A0A2D3FAK8</accession>
<reference evidence="1 2" key="1">
    <citation type="journal article" date="2018" name="ISME J.">
        <title>Characterization of ecologically diverse viruses infecting co-occurring strains of cosmopolitan hyperhalophilic Bacteroidetes.</title>
        <authorList>
            <person name="Villamor J."/>
            <person name="Ramos-Barbero M.D."/>
            <person name="Gonzalez-Torres P."/>
            <person name="Gabaldon T."/>
            <person name="Rossello-Mora R."/>
            <person name="Meseguer I."/>
            <person name="Martinez-Garcia M."/>
            <person name="Santos F."/>
            <person name="Anton J."/>
        </authorList>
    </citation>
    <scope>NUCLEOTIDE SEQUENCE [LARGE SCALE GENOMIC DNA]</scope>
    <source>
        <strain evidence="1">SRUTV-1</strain>
    </source>
</reference>
<dbReference type="EMBL" id="MF629150">
    <property type="protein sequence ID" value="ATU47035.1"/>
    <property type="molecule type" value="Genomic_DNA"/>
</dbReference>
<feature type="non-terminal residue" evidence="1">
    <location>
        <position position="1"/>
    </location>
</feature>
<proteinExistence type="predicted"/>
<dbReference type="Proteomes" id="UP000262103">
    <property type="component" value="Segment"/>
</dbReference>
<dbReference type="KEGG" id="vg:40236478"/>
<name>A0A2D3FAK8_9CAUD</name>